<dbReference type="VEuPathDB" id="FungiDB:SCODWIG_00173"/>
<dbReference type="GO" id="GO:0016020">
    <property type="term" value="C:membrane"/>
    <property type="evidence" value="ECO:0007669"/>
    <property type="project" value="UniProtKB-SubCell"/>
</dbReference>
<dbReference type="NCBIfam" id="TIGR00913">
    <property type="entry name" value="2A0310"/>
    <property type="match status" value="1"/>
</dbReference>
<dbReference type="PROSITE" id="PS00218">
    <property type="entry name" value="AMINO_ACID_PERMEASE_1"/>
    <property type="match status" value="1"/>
</dbReference>
<feature type="transmembrane region" description="Helical" evidence="8">
    <location>
        <begin position="354"/>
        <end position="379"/>
    </location>
</feature>
<feature type="transmembrane region" description="Helical" evidence="8">
    <location>
        <begin position="474"/>
        <end position="495"/>
    </location>
</feature>
<comment type="subcellular location">
    <subcellularLocation>
        <location evidence="1">Membrane</location>
        <topology evidence="1">Multi-pass membrane protein</topology>
    </subcellularLocation>
</comment>
<keyword evidence="11" id="KW-1185">Reference proteome</keyword>
<sequence length="567" mass="63553">MSMDIEKDNPIHLKMDKSTKIKSYESGNNDIELETFNDNLNNQELNEENITGDYEEAELKRGLKARQVAMLALGGTIGTGLFISISQPLADAGPVNTLISYSFLGSLVYFVTQSLGEMCTFIPVSSSVTVFSQRFLSPAFGFANGWMYFWNWGITYAVEISVVGQIIQYWPRGQIVPLWAWILIFWVLVTSFNFFPVKVYGEIEFWLALIKVITIIGYLIFGLCVVCGASKQGPIGFRYWRNPGPWGPGIISKNKNTARFCGWVSSLVNASFSMQGVETVGVQAGEAANPRKTVPKAINKVFYRIILFYIGSIFFIGLLVPYNDPRLSSTTSYIASSPFVISIQEAGIKGLPSLFNAIVALTTISAANSNVYIGSRVIYSLSMNNCAPKIFKICNKLGTPYYSVIAASLLGLLGFLVVDANSNKAFNWLINISSLSGLIAWFFILLCHIRFMTVLKHRGISRDDLPFKAKLMPFGAYFAAFFIFIIIFIQGFTAFAPKFDVASFFTAYISLMLMGVIWIGAQIYYKCRFLTRIEDIDIDTGRREADDIIWEDEPPKTLWDKFWIIFA</sequence>
<dbReference type="InterPro" id="IPR004840">
    <property type="entry name" value="Amino_acid_permease_CS"/>
</dbReference>
<protein>
    <submittedName>
        <fullName evidence="10">Probable Arginine permease</fullName>
    </submittedName>
</protein>
<feature type="transmembrane region" description="Helical" evidence="8">
    <location>
        <begin position="68"/>
        <end position="86"/>
    </location>
</feature>
<keyword evidence="3" id="KW-0813">Transport</keyword>
<comment type="similarity">
    <text evidence="2">Belongs to the amino acid-polyamine-organocation (APC) superfamily. YAT (TC 2.A.3.10) family.</text>
</comment>
<dbReference type="PIRSF" id="PIRSF006060">
    <property type="entry name" value="AA_transporter"/>
    <property type="match status" value="1"/>
</dbReference>
<dbReference type="PANTHER" id="PTHR43341">
    <property type="entry name" value="AMINO ACID PERMEASE"/>
    <property type="match status" value="1"/>
</dbReference>
<dbReference type="Pfam" id="PF00324">
    <property type="entry name" value="AA_permease"/>
    <property type="match status" value="1"/>
</dbReference>
<evidence type="ECO:0000256" key="1">
    <source>
        <dbReference type="ARBA" id="ARBA00004141"/>
    </source>
</evidence>
<dbReference type="InterPro" id="IPR050524">
    <property type="entry name" value="APC_YAT"/>
</dbReference>
<evidence type="ECO:0000313" key="11">
    <source>
        <dbReference type="Proteomes" id="UP000262825"/>
    </source>
</evidence>
<evidence type="ECO:0000256" key="6">
    <source>
        <dbReference type="ARBA" id="ARBA00022989"/>
    </source>
</evidence>
<accession>A0A376B193</accession>
<evidence type="ECO:0000256" key="2">
    <source>
        <dbReference type="ARBA" id="ARBA00006983"/>
    </source>
</evidence>
<evidence type="ECO:0000256" key="8">
    <source>
        <dbReference type="SAM" id="Phobius"/>
    </source>
</evidence>
<dbReference type="PANTHER" id="PTHR43341:SF19">
    <property type="entry name" value="LYSINE-SPECIFIC PERMEASE"/>
    <property type="match status" value="1"/>
</dbReference>
<feature type="transmembrane region" description="Helical" evidence="8">
    <location>
        <begin position="501"/>
        <end position="525"/>
    </location>
</feature>
<gene>
    <name evidence="10" type="ORF">SCODWIG_00173</name>
</gene>
<reference evidence="11" key="1">
    <citation type="submission" date="2018-06" db="EMBL/GenBank/DDBJ databases">
        <authorList>
            <person name="Guldener U."/>
        </authorList>
    </citation>
    <scope>NUCLEOTIDE SEQUENCE [LARGE SCALE GENOMIC DNA]</scope>
    <source>
        <strain evidence="11">UTAD17</strain>
    </source>
</reference>
<feature type="transmembrane region" description="Helical" evidence="8">
    <location>
        <begin position="148"/>
        <end position="167"/>
    </location>
</feature>
<feature type="transmembrane region" description="Helical" evidence="8">
    <location>
        <begin position="430"/>
        <end position="453"/>
    </location>
</feature>
<dbReference type="InterPro" id="IPR004762">
    <property type="entry name" value="Amino_acid_permease_fungi"/>
</dbReference>
<keyword evidence="5" id="KW-0029">Amino-acid transport</keyword>
<name>A0A376B193_9ASCO</name>
<feature type="transmembrane region" description="Helical" evidence="8">
    <location>
        <begin position="400"/>
        <end position="418"/>
    </location>
</feature>
<feature type="transmembrane region" description="Helical" evidence="8">
    <location>
        <begin position="205"/>
        <end position="229"/>
    </location>
</feature>
<organism evidence="10 11">
    <name type="scientific">Saccharomycodes ludwigii</name>
    <dbReference type="NCBI Taxonomy" id="36035"/>
    <lineage>
        <taxon>Eukaryota</taxon>
        <taxon>Fungi</taxon>
        <taxon>Dikarya</taxon>
        <taxon>Ascomycota</taxon>
        <taxon>Saccharomycotina</taxon>
        <taxon>Saccharomycetes</taxon>
        <taxon>Saccharomycodales</taxon>
        <taxon>Saccharomycodaceae</taxon>
        <taxon>Saccharomycodes</taxon>
    </lineage>
</organism>
<evidence type="ECO:0000256" key="3">
    <source>
        <dbReference type="ARBA" id="ARBA00022448"/>
    </source>
</evidence>
<dbReference type="EMBL" id="UFAJ01000011">
    <property type="protein sequence ID" value="SSD58412.1"/>
    <property type="molecule type" value="Genomic_DNA"/>
</dbReference>
<keyword evidence="4 8" id="KW-0812">Transmembrane</keyword>
<dbReference type="OrthoDB" id="3900342at2759"/>
<dbReference type="AlphaFoldDB" id="A0A376B193"/>
<evidence type="ECO:0000256" key="5">
    <source>
        <dbReference type="ARBA" id="ARBA00022970"/>
    </source>
</evidence>
<feature type="transmembrane region" description="Helical" evidence="8">
    <location>
        <begin position="179"/>
        <end position="199"/>
    </location>
</feature>
<keyword evidence="7 8" id="KW-0472">Membrane</keyword>
<evidence type="ECO:0000313" key="10">
    <source>
        <dbReference type="EMBL" id="SSD58412.1"/>
    </source>
</evidence>
<proteinExistence type="inferred from homology"/>
<dbReference type="FunFam" id="1.20.1740.10:FF:000006">
    <property type="entry name" value="General amino acid permease"/>
    <property type="match status" value="1"/>
</dbReference>
<dbReference type="Gene3D" id="1.20.1740.10">
    <property type="entry name" value="Amino acid/polyamine transporter I"/>
    <property type="match status" value="1"/>
</dbReference>
<feature type="transmembrane region" description="Helical" evidence="8">
    <location>
        <begin position="301"/>
        <end position="322"/>
    </location>
</feature>
<evidence type="ECO:0000256" key="4">
    <source>
        <dbReference type="ARBA" id="ARBA00022692"/>
    </source>
</evidence>
<evidence type="ECO:0000259" key="9">
    <source>
        <dbReference type="Pfam" id="PF00324"/>
    </source>
</evidence>
<dbReference type="GO" id="GO:0015171">
    <property type="term" value="F:amino acid transmembrane transporter activity"/>
    <property type="evidence" value="ECO:0007669"/>
    <property type="project" value="TreeGrafter"/>
</dbReference>
<dbReference type="Proteomes" id="UP000262825">
    <property type="component" value="Unassembled WGS sequence"/>
</dbReference>
<dbReference type="InterPro" id="IPR004841">
    <property type="entry name" value="AA-permease/SLC12A_dom"/>
</dbReference>
<keyword evidence="6 8" id="KW-1133">Transmembrane helix</keyword>
<feature type="domain" description="Amino acid permease/ SLC12A" evidence="9">
    <location>
        <begin position="68"/>
        <end position="530"/>
    </location>
</feature>
<evidence type="ECO:0000256" key="7">
    <source>
        <dbReference type="ARBA" id="ARBA00023136"/>
    </source>
</evidence>